<dbReference type="PROSITE" id="PS01229">
    <property type="entry name" value="COF_2"/>
    <property type="match status" value="1"/>
</dbReference>
<dbReference type="PANTHER" id="PTHR10000">
    <property type="entry name" value="PHOSPHOSERINE PHOSPHATASE"/>
    <property type="match status" value="1"/>
</dbReference>
<dbReference type="GO" id="GO:0000287">
    <property type="term" value="F:magnesium ion binding"/>
    <property type="evidence" value="ECO:0007669"/>
    <property type="project" value="TreeGrafter"/>
</dbReference>
<gene>
    <name evidence="1" type="ORF">C7445_104226</name>
</gene>
<dbReference type="Gene3D" id="3.30.1240.10">
    <property type="match status" value="1"/>
</dbReference>
<name>A0A4R8LQA1_9BACL</name>
<dbReference type="EMBL" id="SORF01000004">
    <property type="protein sequence ID" value="TDY49713.1"/>
    <property type="molecule type" value="Genomic_DNA"/>
</dbReference>
<dbReference type="NCBIfam" id="TIGR00099">
    <property type="entry name" value="Cof-subfamily"/>
    <property type="match status" value="1"/>
</dbReference>
<accession>A0A4R8LQA1</accession>
<dbReference type="SFLD" id="SFLDG01144">
    <property type="entry name" value="C2.B.4:_PGP_Like"/>
    <property type="match status" value="1"/>
</dbReference>
<dbReference type="Proteomes" id="UP000294581">
    <property type="component" value="Unassembled WGS sequence"/>
</dbReference>
<comment type="caution">
    <text evidence="1">The sequence shown here is derived from an EMBL/GenBank/DDBJ whole genome shotgun (WGS) entry which is preliminary data.</text>
</comment>
<dbReference type="InterPro" id="IPR000150">
    <property type="entry name" value="Cof"/>
</dbReference>
<dbReference type="InterPro" id="IPR023214">
    <property type="entry name" value="HAD_sf"/>
</dbReference>
<dbReference type="SUPFAM" id="SSF56784">
    <property type="entry name" value="HAD-like"/>
    <property type="match status" value="1"/>
</dbReference>
<protein>
    <recommendedName>
        <fullName evidence="3">Cof subfamily protein (Haloacid dehalogenase superfamily)/HAD superfamily hydrolase (TIGR01484 family)</fullName>
    </recommendedName>
</protein>
<sequence>MGYQMVFFDIDGTLIDEHKRIPADTLTAVKRLQETDVTVAIATGRAPDQFLHIARQFGINSYVCCNGGYAQFNGKPVFRRPIDPQLLAAFEDMADKYHYPLVFAGSEACYANQEDHPYVKEAFAYLDIPTLPVYDPAGWRDHEIYQVYLYCAEGEEQPFVEQFANDFRLIRPHRYYLDVFPKDVSKAGGIEAMLRELGIPQGASIAFGDGENDVEMLSFAGLGIAMGNASPSVQKHADYVTKRVDEGGIADALARFGLIEPVVIVSR</sequence>
<organism evidence="1 2">
    <name type="scientific">Alicyclobacillus sacchari</name>
    <dbReference type="NCBI Taxonomy" id="392010"/>
    <lineage>
        <taxon>Bacteria</taxon>
        <taxon>Bacillati</taxon>
        <taxon>Bacillota</taxon>
        <taxon>Bacilli</taxon>
        <taxon>Bacillales</taxon>
        <taxon>Alicyclobacillaceae</taxon>
        <taxon>Alicyclobacillus</taxon>
    </lineage>
</organism>
<dbReference type="GO" id="GO:0005829">
    <property type="term" value="C:cytosol"/>
    <property type="evidence" value="ECO:0007669"/>
    <property type="project" value="TreeGrafter"/>
</dbReference>
<dbReference type="GO" id="GO:0016791">
    <property type="term" value="F:phosphatase activity"/>
    <property type="evidence" value="ECO:0007669"/>
    <property type="project" value="TreeGrafter"/>
</dbReference>
<evidence type="ECO:0000313" key="1">
    <source>
        <dbReference type="EMBL" id="TDY49713.1"/>
    </source>
</evidence>
<dbReference type="AlphaFoldDB" id="A0A4R8LQA1"/>
<dbReference type="SFLD" id="SFLDG01140">
    <property type="entry name" value="C2.B:_Phosphomannomutase_and_P"/>
    <property type="match status" value="1"/>
</dbReference>
<dbReference type="InterPro" id="IPR036412">
    <property type="entry name" value="HAD-like_sf"/>
</dbReference>
<dbReference type="SFLD" id="SFLDS00003">
    <property type="entry name" value="Haloacid_Dehalogenase"/>
    <property type="match status" value="1"/>
</dbReference>
<evidence type="ECO:0008006" key="3">
    <source>
        <dbReference type="Google" id="ProtNLM"/>
    </source>
</evidence>
<evidence type="ECO:0000313" key="2">
    <source>
        <dbReference type="Proteomes" id="UP000294581"/>
    </source>
</evidence>
<proteinExistence type="predicted"/>
<dbReference type="OrthoDB" id="9810101at2"/>
<dbReference type="RefSeq" id="WP_134159141.1">
    <property type="nucleotide sequence ID" value="NZ_SORF01000004.1"/>
</dbReference>
<dbReference type="Gene3D" id="3.40.50.1000">
    <property type="entry name" value="HAD superfamily/HAD-like"/>
    <property type="match status" value="1"/>
</dbReference>
<dbReference type="NCBIfam" id="TIGR01484">
    <property type="entry name" value="HAD-SF-IIB"/>
    <property type="match status" value="1"/>
</dbReference>
<dbReference type="InterPro" id="IPR006379">
    <property type="entry name" value="HAD-SF_hydro_IIB"/>
</dbReference>
<dbReference type="PANTHER" id="PTHR10000:SF25">
    <property type="entry name" value="PHOSPHATASE YKRA-RELATED"/>
    <property type="match status" value="1"/>
</dbReference>
<dbReference type="Pfam" id="PF08282">
    <property type="entry name" value="Hydrolase_3"/>
    <property type="match status" value="1"/>
</dbReference>
<keyword evidence="2" id="KW-1185">Reference proteome</keyword>
<reference evidence="1 2" key="1">
    <citation type="submission" date="2019-03" db="EMBL/GenBank/DDBJ databases">
        <title>Genomic Encyclopedia of Type Strains, Phase IV (KMG-IV): sequencing the most valuable type-strain genomes for metagenomic binning, comparative biology and taxonomic classification.</title>
        <authorList>
            <person name="Goeker M."/>
        </authorList>
    </citation>
    <scope>NUCLEOTIDE SEQUENCE [LARGE SCALE GENOMIC DNA]</scope>
    <source>
        <strain evidence="1 2">DSM 17974</strain>
    </source>
</reference>